<evidence type="ECO:0000313" key="1">
    <source>
        <dbReference type="EMBL" id="ARD66073.1"/>
    </source>
</evidence>
<organism evidence="1 2">
    <name type="scientific">Eubacterium limosum</name>
    <dbReference type="NCBI Taxonomy" id="1736"/>
    <lineage>
        <taxon>Bacteria</taxon>
        <taxon>Bacillati</taxon>
        <taxon>Bacillota</taxon>
        <taxon>Clostridia</taxon>
        <taxon>Eubacteriales</taxon>
        <taxon>Eubacteriaceae</taxon>
        <taxon>Eubacterium</taxon>
    </lineage>
</organism>
<evidence type="ECO:0000313" key="2">
    <source>
        <dbReference type="Proteomes" id="UP000192391"/>
    </source>
</evidence>
<reference evidence="2" key="1">
    <citation type="journal article" date="2017" name="Sci. Rep.">
        <title>Determination of the Genome and Primary Transcriptome of Syngas Fermenting Eubacterium limosum ATCC 8486.</title>
        <authorList>
            <person name="Song Y."/>
            <person name="Shin J."/>
            <person name="Jeong Y."/>
            <person name="Jin S."/>
            <person name="Lee J.K."/>
            <person name="Kim D.R."/>
            <person name="Kim S.C."/>
            <person name="Cho S."/>
            <person name="Cho B.K."/>
        </authorList>
    </citation>
    <scope>NUCLEOTIDE SEQUENCE [LARGE SCALE GENOMIC DNA]</scope>
    <source>
        <strain evidence="2">ATCC 8486</strain>
    </source>
</reference>
<gene>
    <name evidence="1" type="ORF">B2M23_11205</name>
</gene>
<sequence>MDLKFDCLSAEDIECRVAMVKQNGLSLLLYKDARCDMRLLDKTVGPMNWQRKHEFKDGRLYCSVGIWDDDKKQWIWKEDVGTESNTEKEKGQASDSFKRACFNWGIGRELYTAPFIWISSQKASIKQNGQRYACYDKFIVSKMDVEDGVISDLVITKEGSGVVYRMRPDEAQQGCADIPEGPPQGISDKQLKRLFAIAGEYGVTKKQLDKTCMNYFGKEHLKDMTKPEYDKLVSVVEKAPKTGGKA</sequence>
<dbReference type="Proteomes" id="UP000192391">
    <property type="component" value="Chromosome"/>
</dbReference>
<dbReference type="RefSeq" id="WP_038353641.1">
    <property type="nucleotide sequence ID" value="NZ_CP019962.1"/>
</dbReference>
<dbReference type="AlphaFoldDB" id="A0AAC9W3N6"/>
<dbReference type="EMBL" id="CP019962">
    <property type="protein sequence ID" value="ARD66073.1"/>
    <property type="molecule type" value="Genomic_DNA"/>
</dbReference>
<protein>
    <recommendedName>
        <fullName evidence="3">Rad52/22 family double-strand break repair protein</fullName>
    </recommendedName>
</protein>
<evidence type="ECO:0008006" key="3">
    <source>
        <dbReference type="Google" id="ProtNLM"/>
    </source>
</evidence>
<name>A0AAC9W3N6_EUBLI</name>
<dbReference type="KEGG" id="elim:B2M23_11205"/>
<accession>A0AAC9W3N6</accession>
<proteinExistence type="predicted"/>